<sequence>MRNHLIDYAISQNFNMKLIKREVKCVWKRCATDGCSWQVHCWRINTTNSFRVKKFVNVHSCAGLIGHQPLARSQWVASKIKDRLNDTSDLTAGDVVNDIQHDHDVMLSYQQA</sequence>
<proteinExistence type="predicted"/>
<evidence type="ECO:0000313" key="2">
    <source>
        <dbReference type="EMBL" id="ERN00100.1"/>
    </source>
</evidence>
<dbReference type="EMBL" id="KI394952">
    <property type="protein sequence ID" value="ERN00100.1"/>
    <property type="molecule type" value="Genomic_DNA"/>
</dbReference>
<dbReference type="AlphaFoldDB" id="W1NZG5"/>
<keyword evidence="3" id="KW-1185">Reference proteome</keyword>
<dbReference type="Gramene" id="ERN00100">
    <property type="protein sequence ID" value="ERN00100"/>
    <property type="gene ID" value="AMTR_s00112p00030960"/>
</dbReference>
<dbReference type="Pfam" id="PF03108">
    <property type="entry name" value="DBD_Tnp_Mut"/>
    <property type="match status" value="1"/>
</dbReference>
<dbReference type="HOGENOM" id="CLU_2149249_0_0_1"/>
<gene>
    <name evidence="2" type="ORF">AMTR_s00112p00030960</name>
</gene>
<protein>
    <recommendedName>
        <fullName evidence="1">Transposase MuDR plant domain-containing protein</fullName>
    </recommendedName>
</protein>
<feature type="domain" description="Transposase MuDR plant" evidence="1">
    <location>
        <begin position="1"/>
        <end position="52"/>
    </location>
</feature>
<reference evidence="3" key="1">
    <citation type="journal article" date="2013" name="Science">
        <title>The Amborella genome and the evolution of flowering plants.</title>
        <authorList>
            <consortium name="Amborella Genome Project"/>
        </authorList>
    </citation>
    <scope>NUCLEOTIDE SEQUENCE [LARGE SCALE GENOMIC DNA]</scope>
</reference>
<accession>W1NZG5</accession>
<evidence type="ECO:0000259" key="1">
    <source>
        <dbReference type="Pfam" id="PF03108"/>
    </source>
</evidence>
<dbReference type="Proteomes" id="UP000017836">
    <property type="component" value="Unassembled WGS sequence"/>
</dbReference>
<organism evidence="2 3">
    <name type="scientific">Amborella trichopoda</name>
    <dbReference type="NCBI Taxonomy" id="13333"/>
    <lineage>
        <taxon>Eukaryota</taxon>
        <taxon>Viridiplantae</taxon>
        <taxon>Streptophyta</taxon>
        <taxon>Embryophyta</taxon>
        <taxon>Tracheophyta</taxon>
        <taxon>Spermatophyta</taxon>
        <taxon>Magnoliopsida</taxon>
        <taxon>Amborellales</taxon>
        <taxon>Amborellaceae</taxon>
        <taxon>Amborella</taxon>
    </lineage>
</organism>
<name>W1NZG5_AMBTC</name>
<evidence type="ECO:0000313" key="3">
    <source>
        <dbReference type="Proteomes" id="UP000017836"/>
    </source>
</evidence>
<dbReference type="InterPro" id="IPR004332">
    <property type="entry name" value="Transposase_MuDR"/>
</dbReference>